<dbReference type="Proteomes" id="UP000886842">
    <property type="component" value="Unassembled WGS sequence"/>
</dbReference>
<dbReference type="EMBL" id="DVLP01000116">
    <property type="protein sequence ID" value="HIT74727.1"/>
    <property type="molecule type" value="Genomic_DNA"/>
</dbReference>
<dbReference type="Pfam" id="PF19300">
    <property type="entry name" value="BPD_transp_1_N"/>
    <property type="match status" value="1"/>
</dbReference>
<feature type="transmembrane region" description="Helical" evidence="7">
    <location>
        <begin position="110"/>
        <end position="130"/>
    </location>
</feature>
<evidence type="ECO:0000256" key="7">
    <source>
        <dbReference type="RuleBase" id="RU363032"/>
    </source>
</evidence>
<evidence type="ECO:0000256" key="4">
    <source>
        <dbReference type="ARBA" id="ARBA00022692"/>
    </source>
</evidence>
<dbReference type="GO" id="GO:0005886">
    <property type="term" value="C:plasma membrane"/>
    <property type="evidence" value="ECO:0007669"/>
    <property type="project" value="UniProtKB-SubCell"/>
</dbReference>
<accession>A0A9D1GWS8</accession>
<comment type="caution">
    <text evidence="9">The sequence shown here is derived from an EMBL/GenBank/DDBJ whole genome shotgun (WGS) entry which is preliminary data.</text>
</comment>
<feature type="transmembrane region" description="Helical" evidence="7">
    <location>
        <begin position="182"/>
        <end position="201"/>
    </location>
</feature>
<dbReference type="Gene3D" id="1.10.3720.10">
    <property type="entry name" value="MetI-like"/>
    <property type="match status" value="1"/>
</dbReference>
<feature type="transmembrane region" description="Helical" evidence="7">
    <location>
        <begin position="12"/>
        <end position="30"/>
    </location>
</feature>
<keyword evidence="5 7" id="KW-1133">Transmembrane helix</keyword>
<evidence type="ECO:0000259" key="8">
    <source>
        <dbReference type="PROSITE" id="PS50928"/>
    </source>
</evidence>
<evidence type="ECO:0000256" key="1">
    <source>
        <dbReference type="ARBA" id="ARBA00004651"/>
    </source>
</evidence>
<organism evidence="9 10">
    <name type="scientific">Candidatus Avipropionibacterium avicola</name>
    <dbReference type="NCBI Taxonomy" id="2840701"/>
    <lineage>
        <taxon>Bacteria</taxon>
        <taxon>Bacillati</taxon>
        <taxon>Actinomycetota</taxon>
        <taxon>Actinomycetes</taxon>
        <taxon>Propionibacteriales</taxon>
        <taxon>Propionibacteriaceae</taxon>
        <taxon>Propionibacteriaceae incertae sedis</taxon>
        <taxon>Candidatus Avipropionibacterium</taxon>
    </lineage>
</organism>
<evidence type="ECO:0000256" key="6">
    <source>
        <dbReference type="ARBA" id="ARBA00023136"/>
    </source>
</evidence>
<gene>
    <name evidence="9" type="ORF">IAA98_03995</name>
</gene>
<dbReference type="InterPro" id="IPR000515">
    <property type="entry name" value="MetI-like"/>
</dbReference>
<keyword evidence="3" id="KW-1003">Cell membrane</keyword>
<reference evidence="9" key="2">
    <citation type="journal article" date="2021" name="PeerJ">
        <title>Extensive microbial diversity within the chicken gut microbiome revealed by metagenomics and culture.</title>
        <authorList>
            <person name="Gilroy R."/>
            <person name="Ravi A."/>
            <person name="Getino M."/>
            <person name="Pursley I."/>
            <person name="Horton D.L."/>
            <person name="Alikhan N.F."/>
            <person name="Baker D."/>
            <person name="Gharbi K."/>
            <person name="Hall N."/>
            <person name="Watson M."/>
            <person name="Adriaenssens E.M."/>
            <person name="Foster-Nyarko E."/>
            <person name="Jarju S."/>
            <person name="Secka A."/>
            <person name="Antonio M."/>
            <person name="Oren A."/>
            <person name="Chaudhuri R.R."/>
            <person name="La Ragione R."/>
            <person name="Hildebrand F."/>
            <person name="Pallen M.J."/>
        </authorList>
    </citation>
    <scope>NUCLEOTIDE SEQUENCE</scope>
    <source>
        <strain evidence="9">ChiGjej1B1-24693</strain>
    </source>
</reference>
<dbReference type="Pfam" id="PF00528">
    <property type="entry name" value="BPD_transp_1"/>
    <property type="match status" value="1"/>
</dbReference>
<protein>
    <submittedName>
        <fullName evidence="9">ABC transporter permease</fullName>
    </submittedName>
</protein>
<dbReference type="PROSITE" id="PS50928">
    <property type="entry name" value="ABC_TM1"/>
    <property type="match status" value="1"/>
</dbReference>
<dbReference type="GO" id="GO:0055085">
    <property type="term" value="P:transmembrane transport"/>
    <property type="evidence" value="ECO:0007669"/>
    <property type="project" value="InterPro"/>
</dbReference>
<sequence length="319" mass="34374">MLRFTLNRLVRAVITLAMVSLLTFTLLQLAPGNFADLSAITSGATMTAQGQRDEVISGFTSRYGAEIPVWQQYLIFMKGAVTWDMGPSYKYPALTVEEIIGNAFPVSASIAILAVLLALAVAVPIGVVAARRRNGWLDNLLMFLVTIGNSVPNYLMGAFLLIVLVGGLHLLPSGGWDSPVNMIMPVIALAIGPMAVLARYVRSAVIETLREEYVTTAIAKGGPGRTIMVRHVLRNSLIPVVTVVGPIVASLMAGTVFIETMFRIPGLGQYFTGAATSRDMPLLMGTTLFFAALLIITNVVVDVSYGFLDPRTRVERQKA</sequence>
<proteinExistence type="inferred from homology"/>
<dbReference type="SUPFAM" id="SSF161098">
    <property type="entry name" value="MetI-like"/>
    <property type="match status" value="1"/>
</dbReference>
<keyword evidence="2 7" id="KW-0813">Transport</keyword>
<dbReference type="CDD" id="cd06261">
    <property type="entry name" value="TM_PBP2"/>
    <property type="match status" value="1"/>
</dbReference>
<dbReference type="InterPro" id="IPR035906">
    <property type="entry name" value="MetI-like_sf"/>
</dbReference>
<evidence type="ECO:0000256" key="2">
    <source>
        <dbReference type="ARBA" id="ARBA00022448"/>
    </source>
</evidence>
<evidence type="ECO:0000256" key="5">
    <source>
        <dbReference type="ARBA" id="ARBA00022989"/>
    </source>
</evidence>
<dbReference type="InterPro" id="IPR045621">
    <property type="entry name" value="BPD_transp_1_N"/>
</dbReference>
<dbReference type="AlphaFoldDB" id="A0A9D1GWS8"/>
<dbReference type="PANTHER" id="PTHR43163">
    <property type="entry name" value="DIPEPTIDE TRANSPORT SYSTEM PERMEASE PROTEIN DPPB-RELATED"/>
    <property type="match status" value="1"/>
</dbReference>
<feature type="transmembrane region" description="Helical" evidence="7">
    <location>
        <begin position="237"/>
        <end position="262"/>
    </location>
</feature>
<evidence type="ECO:0000313" key="9">
    <source>
        <dbReference type="EMBL" id="HIT74727.1"/>
    </source>
</evidence>
<dbReference type="PANTHER" id="PTHR43163:SF6">
    <property type="entry name" value="DIPEPTIDE TRANSPORT SYSTEM PERMEASE PROTEIN DPPB-RELATED"/>
    <property type="match status" value="1"/>
</dbReference>
<comment type="similarity">
    <text evidence="7">Belongs to the binding-protein-dependent transport system permease family.</text>
</comment>
<comment type="subcellular location">
    <subcellularLocation>
        <location evidence="1 7">Cell membrane</location>
        <topology evidence="1 7">Multi-pass membrane protein</topology>
    </subcellularLocation>
</comment>
<feature type="transmembrane region" description="Helical" evidence="7">
    <location>
        <begin position="282"/>
        <end position="308"/>
    </location>
</feature>
<feature type="transmembrane region" description="Helical" evidence="7">
    <location>
        <begin position="151"/>
        <end position="170"/>
    </location>
</feature>
<feature type="domain" description="ABC transmembrane type-1" evidence="8">
    <location>
        <begin position="104"/>
        <end position="301"/>
    </location>
</feature>
<reference evidence="9" key="1">
    <citation type="submission" date="2020-10" db="EMBL/GenBank/DDBJ databases">
        <authorList>
            <person name="Gilroy R."/>
        </authorList>
    </citation>
    <scope>NUCLEOTIDE SEQUENCE</scope>
    <source>
        <strain evidence="9">ChiGjej1B1-24693</strain>
    </source>
</reference>
<evidence type="ECO:0000313" key="10">
    <source>
        <dbReference type="Proteomes" id="UP000886842"/>
    </source>
</evidence>
<name>A0A9D1GWS8_9ACTN</name>
<keyword evidence="4 7" id="KW-0812">Transmembrane</keyword>
<evidence type="ECO:0000256" key="3">
    <source>
        <dbReference type="ARBA" id="ARBA00022475"/>
    </source>
</evidence>
<keyword evidence="6 7" id="KW-0472">Membrane</keyword>